<dbReference type="NCBIfam" id="TIGR04265">
    <property type="entry name" value="bac_cardiolipin"/>
    <property type="match status" value="1"/>
</dbReference>
<evidence type="ECO:0000256" key="10">
    <source>
        <dbReference type="ARBA" id="ARBA00023209"/>
    </source>
</evidence>
<evidence type="ECO:0000313" key="15">
    <source>
        <dbReference type="EMBL" id="CUO13338.1"/>
    </source>
</evidence>
<dbReference type="SMART" id="SM00155">
    <property type="entry name" value="PLDc"/>
    <property type="match status" value="2"/>
</dbReference>
<dbReference type="Proteomes" id="UP000095594">
    <property type="component" value="Unassembled WGS sequence"/>
</dbReference>
<dbReference type="PANTHER" id="PTHR21248:SF22">
    <property type="entry name" value="PHOSPHOLIPASE D"/>
    <property type="match status" value="1"/>
</dbReference>
<dbReference type="InterPro" id="IPR022924">
    <property type="entry name" value="Cardiolipin_synthase"/>
</dbReference>
<evidence type="ECO:0000256" key="7">
    <source>
        <dbReference type="ARBA" id="ARBA00022989"/>
    </source>
</evidence>
<dbReference type="OrthoDB" id="9762009at2"/>
<dbReference type="SUPFAM" id="SSF56024">
    <property type="entry name" value="Phospholipase D/nuclease"/>
    <property type="match status" value="2"/>
</dbReference>
<evidence type="ECO:0000256" key="11">
    <source>
        <dbReference type="ARBA" id="ARBA00023264"/>
    </source>
</evidence>
<accession>A0A174CNJ2</accession>
<evidence type="ECO:0000256" key="5">
    <source>
        <dbReference type="ARBA" id="ARBA00022692"/>
    </source>
</evidence>
<protein>
    <recommendedName>
        <fullName evidence="12 13">Cardiolipin synthase</fullName>
        <shortName evidence="12">CL synthase</shortName>
        <ecNumber evidence="12 13">2.7.8.-</ecNumber>
    </recommendedName>
</protein>
<evidence type="ECO:0000256" key="3">
    <source>
        <dbReference type="ARBA" id="ARBA00022516"/>
    </source>
</evidence>
<keyword evidence="2 12" id="KW-1003">Cell membrane</keyword>
<feature type="active site" evidence="12">
    <location>
        <position position="395"/>
    </location>
</feature>
<evidence type="ECO:0000313" key="16">
    <source>
        <dbReference type="Proteomes" id="UP000095594"/>
    </source>
</evidence>
<feature type="active site" evidence="12">
    <location>
        <position position="402"/>
    </location>
</feature>
<keyword evidence="3 12" id="KW-0444">Lipid biosynthesis</keyword>
<keyword evidence="9 12" id="KW-0472">Membrane</keyword>
<evidence type="ECO:0000256" key="1">
    <source>
        <dbReference type="ARBA" id="ARBA00004651"/>
    </source>
</evidence>
<keyword evidence="4 12" id="KW-0808">Transferase</keyword>
<comment type="catalytic activity">
    <reaction evidence="12">
        <text>2 a 1,2-diacyl-sn-glycero-3-phospho-(1'-sn-glycerol) = a cardiolipin + glycerol</text>
        <dbReference type="Rhea" id="RHEA:31451"/>
        <dbReference type="ChEBI" id="CHEBI:17754"/>
        <dbReference type="ChEBI" id="CHEBI:62237"/>
        <dbReference type="ChEBI" id="CHEBI:64716"/>
    </reaction>
</comment>
<reference evidence="15 16" key="1">
    <citation type="submission" date="2015-09" db="EMBL/GenBank/DDBJ databases">
        <authorList>
            <consortium name="Pathogen Informatics"/>
        </authorList>
    </citation>
    <scope>NUCLEOTIDE SEQUENCE [LARGE SCALE GENOMIC DNA]</scope>
    <source>
        <strain evidence="15 16">2789STDY5834856</strain>
    </source>
</reference>
<dbReference type="RefSeq" id="WP_084758958.1">
    <property type="nucleotide sequence ID" value="NZ_CABIXQ010000005.1"/>
</dbReference>
<dbReference type="AlphaFoldDB" id="A0A174CNJ2"/>
<comment type="function">
    <text evidence="12">Catalyzes the reversible phosphatidyl group transfer from one phosphatidylglycerol molecule to another to form cardiolipin (CL) (diphosphatidylglycerol) and glycerol.</text>
</comment>
<dbReference type="Gene3D" id="3.30.870.10">
    <property type="entry name" value="Endonuclease Chain A"/>
    <property type="match status" value="2"/>
</dbReference>
<comment type="subcellular location">
    <subcellularLocation>
        <location evidence="1 12">Cell membrane</location>
        <topology evidence="1 12">Multi-pass membrane protein</topology>
    </subcellularLocation>
</comment>
<dbReference type="CDD" id="cd09112">
    <property type="entry name" value="PLDc_CLS_2"/>
    <property type="match status" value="1"/>
</dbReference>
<evidence type="ECO:0000256" key="12">
    <source>
        <dbReference type="HAMAP-Rule" id="MF_01916"/>
    </source>
</evidence>
<evidence type="ECO:0000256" key="6">
    <source>
        <dbReference type="ARBA" id="ARBA00022737"/>
    </source>
</evidence>
<dbReference type="PROSITE" id="PS50035">
    <property type="entry name" value="PLD"/>
    <property type="match status" value="2"/>
</dbReference>
<dbReference type="EC" id="2.7.8.-" evidence="12 13"/>
<dbReference type="CDD" id="cd09110">
    <property type="entry name" value="PLDc_CLS_1"/>
    <property type="match status" value="1"/>
</dbReference>
<dbReference type="Pfam" id="PF13091">
    <property type="entry name" value="PLDc_2"/>
    <property type="match status" value="2"/>
</dbReference>
<gene>
    <name evidence="15" type="primary">cls</name>
    <name evidence="15" type="ORF">ERS852471_01016</name>
</gene>
<evidence type="ECO:0000256" key="2">
    <source>
        <dbReference type="ARBA" id="ARBA00022475"/>
    </source>
</evidence>
<name>A0A174CNJ2_9CLOT</name>
<feature type="active site" evidence="12">
    <location>
        <position position="397"/>
    </location>
</feature>
<feature type="transmembrane region" description="Helical" evidence="12">
    <location>
        <begin position="34"/>
        <end position="54"/>
    </location>
</feature>
<dbReference type="Pfam" id="PF13396">
    <property type="entry name" value="PLDc_N"/>
    <property type="match status" value="1"/>
</dbReference>
<feature type="transmembrane region" description="Helical" evidence="12">
    <location>
        <begin position="6"/>
        <end position="25"/>
    </location>
</feature>
<keyword evidence="5 12" id="KW-0812">Transmembrane</keyword>
<keyword evidence="11 12" id="KW-1208">Phospholipid metabolism</keyword>
<feature type="domain" description="PLD phosphodiesterase" evidence="14">
    <location>
        <begin position="390"/>
        <end position="417"/>
    </location>
</feature>
<keyword evidence="7 12" id="KW-1133">Transmembrane helix</keyword>
<dbReference type="GO" id="GO:0032049">
    <property type="term" value="P:cardiolipin biosynthetic process"/>
    <property type="evidence" value="ECO:0007669"/>
    <property type="project" value="UniProtKB-UniRule"/>
</dbReference>
<dbReference type="PANTHER" id="PTHR21248">
    <property type="entry name" value="CARDIOLIPIN SYNTHASE"/>
    <property type="match status" value="1"/>
</dbReference>
<feature type="domain" description="PLD phosphodiesterase" evidence="14">
    <location>
        <begin position="213"/>
        <end position="240"/>
    </location>
</feature>
<feature type="active site" evidence="12">
    <location>
        <position position="225"/>
    </location>
</feature>
<dbReference type="InterPro" id="IPR001736">
    <property type="entry name" value="PLipase_D/transphosphatidylase"/>
</dbReference>
<feature type="active site" evidence="12">
    <location>
        <position position="220"/>
    </location>
</feature>
<keyword evidence="6" id="KW-0677">Repeat</keyword>
<dbReference type="EMBL" id="CYZX01000005">
    <property type="protein sequence ID" value="CUO13338.1"/>
    <property type="molecule type" value="Genomic_DNA"/>
</dbReference>
<dbReference type="HAMAP" id="MF_01916">
    <property type="entry name" value="Cardiolipin_synth_Cls"/>
    <property type="match status" value="1"/>
</dbReference>
<dbReference type="FunFam" id="3.30.870.10:FF:000014">
    <property type="entry name" value="Cardiolipin synthase"/>
    <property type="match status" value="1"/>
</dbReference>
<dbReference type="GO" id="GO:0008808">
    <property type="term" value="F:cardiolipin synthase activity"/>
    <property type="evidence" value="ECO:0007669"/>
    <property type="project" value="UniProtKB-UniRule"/>
</dbReference>
<dbReference type="GO" id="GO:0005886">
    <property type="term" value="C:plasma membrane"/>
    <property type="evidence" value="ECO:0007669"/>
    <property type="project" value="UniProtKB-SubCell"/>
</dbReference>
<sequence>MGAYIFLAALIFFINMVLVFSLIFIERKEPDTTWAWLLILLILPGIGFIIYLMFGQNLSRQKLFREKKIIDKVKTKAVKEKHELSKKDDKKFIDNYKSLILMNYNHSGSIFTNGNDVKTYINGEDKFRDLFNDIRGAKKFIHIEYYIFRFDDLGKALINELKLKIEEGVEVRLLVDGMGSKSLKKKEIRYIESIGIKFSVFFPGILPHINTRINYRNHRKIVVIDGDIGYVGGFNVGNEYVNRGKQFEFWRDTHIRVQGEAVNELNKRFILDWDYAAEENINDMTEFFPEHKIYGDVGMQIVSSGPDHMEEYIKNAYMKIINDAKEYVYIQTPYLVPDGPVIEALKISALSGVDVRIMVPGKPDHFFMEWMLSANIGLLLDYGIKFYRYQKGFIHAKTIVSDGKVCSIGTANLDIRSFKLNFEVNAIMYNEKISKEQENIFYKDQKKCKLVTKKEYDNRSRALRIKESLIRLIAPIL</sequence>
<keyword evidence="8 12" id="KW-0443">Lipid metabolism</keyword>
<keyword evidence="10 12" id="KW-0594">Phospholipid biosynthesis</keyword>
<organism evidence="15 16">
    <name type="scientific">Clostridium disporicum</name>
    <dbReference type="NCBI Taxonomy" id="84024"/>
    <lineage>
        <taxon>Bacteria</taxon>
        <taxon>Bacillati</taxon>
        <taxon>Bacillota</taxon>
        <taxon>Clostridia</taxon>
        <taxon>Eubacteriales</taxon>
        <taxon>Clostridiaceae</taxon>
        <taxon>Clostridium</taxon>
    </lineage>
</organism>
<evidence type="ECO:0000256" key="4">
    <source>
        <dbReference type="ARBA" id="ARBA00022679"/>
    </source>
</evidence>
<evidence type="ECO:0000256" key="8">
    <source>
        <dbReference type="ARBA" id="ARBA00023098"/>
    </source>
</evidence>
<evidence type="ECO:0000259" key="14">
    <source>
        <dbReference type="PROSITE" id="PS50035"/>
    </source>
</evidence>
<dbReference type="InterPro" id="IPR030874">
    <property type="entry name" value="Cardiolipin_synth_Firmi"/>
</dbReference>
<dbReference type="InterPro" id="IPR027379">
    <property type="entry name" value="CLS_N"/>
</dbReference>
<evidence type="ECO:0000256" key="13">
    <source>
        <dbReference type="NCBIfam" id="TIGR04265"/>
    </source>
</evidence>
<proteinExistence type="inferred from homology"/>
<comment type="similarity">
    <text evidence="12">Belongs to the phospholipase D family. Cardiolipin synthase subfamily.</text>
</comment>
<evidence type="ECO:0000256" key="9">
    <source>
        <dbReference type="ARBA" id="ARBA00023136"/>
    </source>
</evidence>
<dbReference type="InterPro" id="IPR025202">
    <property type="entry name" value="PLD-like_dom"/>
</dbReference>
<feature type="active site" evidence="12">
    <location>
        <position position="218"/>
    </location>
</feature>